<accession>A0A7M7N1M2</accession>
<reference evidence="9" key="1">
    <citation type="submission" date="2015-02" db="EMBL/GenBank/DDBJ databases">
        <title>Genome sequencing for Strongylocentrotus purpuratus.</title>
        <authorList>
            <person name="Murali S."/>
            <person name="Liu Y."/>
            <person name="Vee V."/>
            <person name="English A."/>
            <person name="Wang M."/>
            <person name="Skinner E."/>
            <person name="Han Y."/>
            <person name="Muzny D.M."/>
            <person name="Worley K.C."/>
            <person name="Gibbs R.A."/>
        </authorList>
    </citation>
    <scope>NUCLEOTIDE SEQUENCE</scope>
</reference>
<evidence type="ECO:0000256" key="1">
    <source>
        <dbReference type="ARBA" id="ARBA00004370"/>
    </source>
</evidence>
<comment type="subcellular location">
    <subcellularLocation>
        <location evidence="1">Membrane</location>
    </subcellularLocation>
</comment>
<keyword evidence="3 6" id="KW-1133">Transmembrane helix</keyword>
<name>A0A7M7N1M2_STRPU</name>
<keyword evidence="5" id="KW-0807">Transducer</keyword>
<feature type="transmembrane region" description="Helical" evidence="6">
    <location>
        <begin position="256"/>
        <end position="275"/>
    </location>
</feature>
<feature type="transmembrane region" description="Helical" evidence="6">
    <location>
        <begin position="295"/>
        <end position="313"/>
    </location>
</feature>
<dbReference type="InParanoid" id="A0A7M7N1M2"/>
<keyword evidence="9" id="KW-1185">Reference proteome</keyword>
<dbReference type="AlphaFoldDB" id="A0A7M7N1M2"/>
<keyword evidence="2 5" id="KW-0812">Transmembrane</keyword>
<evidence type="ECO:0000256" key="6">
    <source>
        <dbReference type="SAM" id="Phobius"/>
    </source>
</evidence>
<dbReference type="Pfam" id="PF00001">
    <property type="entry name" value="7tm_1"/>
    <property type="match status" value="1"/>
</dbReference>
<reference evidence="8" key="2">
    <citation type="submission" date="2021-01" db="UniProtKB">
        <authorList>
            <consortium name="EnsemblMetazoa"/>
        </authorList>
    </citation>
    <scope>IDENTIFICATION</scope>
</reference>
<dbReference type="PANTHER" id="PTHR45698">
    <property type="entry name" value="TRACE AMINE-ASSOCIATED RECEPTOR 19N-RELATED"/>
    <property type="match status" value="1"/>
</dbReference>
<evidence type="ECO:0000313" key="8">
    <source>
        <dbReference type="EnsemblMetazoa" id="XP_030829908"/>
    </source>
</evidence>
<dbReference type="EnsemblMetazoa" id="XM_030974048">
    <property type="protein sequence ID" value="XP_030829908"/>
    <property type="gene ID" value="LOC100891081"/>
</dbReference>
<protein>
    <recommendedName>
        <fullName evidence="7">G-protein coupled receptors family 1 profile domain-containing protein</fullName>
    </recommendedName>
</protein>
<dbReference type="Gene3D" id="1.20.1070.10">
    <property type="entry name" value="Rhodopsin 7-helix transmembrane proteins"/>
    <property type="match status" value="1"/>
</dbReference>
<organism evidence="8 9">
    <name type="scientific">Strongylocentrotus purpuratus</name>
    <name type="common">Purple sea urchin</name>
    <dbReference type="NCBI Taxonomy" id="7668"/>
    <lineage>
        <taxon>Eukaryota</taxon>
        <taxon>Metazoa</taxon>
        <taxon>Echinodermata</taxon>
        <taxon>Eleutherozoa</taxon>
        <taxon>Echinozoa</taxon>
        <taxon>Echinoidea</taxon>
        <taxon>Euechinoidea</taxon>
        <taxon>Echinacea</taxon>
        <taxon>Camarodonta</taxon>
        <taxon>Echinidea</taxon>
        <taxon>Strongylocentrotidae</taxon>
        <taxon>Strongylocentrotus</taxon>
    </lineage>
</organism>
<evidence type="ECO:0000259" key="7">
    <source>
        <dbReference type="PROSITE" id="PS50262"/>
    </source>
</evidence>
<keyword evidence="5" id="KW-0675">Receptor</keyword>
<evidence type="ECO:0000256" key="5">
    <source>
        <dbReference type="RuleBase" id="RU000688"/>
    </source>
</evidence>
<dbReference type="Proteomes" id="UP000007110">
    <property type="component" value="Unassembled WGS sequence"/>
</dbReference>
<feature type="domain" description="G-protein coupled receptors family 1 profile" evidence="7">
    <location>
        <begin position="53"/>
        <end position="311"/>
    </location>
</feature>
<keyword evidence="4 6" id="KW-0472">Membrane</keyword>
<feature type="transmembrane region" description="Helical" evidence="6">
    <location>
        <begin position="154"/>
        <end position="178"/>
    </location>
</feature>
<dbReference type="GeneID" id="100891081"/>
<evidence type="ECO:0000256" key="4">
    <source>
        <dbReference type="ARBA" id="ARBA00023136"/>
    </source>
</evidence>
<dbReference type="PROSITE" id="PS50262">
    <property type="entry name" value="G_PROTEIN_RECEP_F1_2"/>
    <property type="match status" value="1"/>
</dbReference>
<dbReference type="SMART" id="SM01381">
    <property type="entry name" value="7TM_GPCR_Srsx"/>
    <property type="match status" value="1"/>
</dbReference>
<keyword evidence="5" id="KW-0297">G-protein coupled receptor</keyword>
<dbReference type="GO" id="GO:0004930">
    <property type="term" value="F:G protein-coupled receptor activity"/>
    <property type="evidence" value="ECO:0007669"/>
    <property type="project" value="UniProtKB-KW"/>
</dbReference>
<dbReference type="CDD" id="cd00637">
    <property type="entry name" value="7tm_classA_rhodopsin-like"/>
    <property type="match status" value="1"/>
</dbReference>
<dbReference type="PRINTS" id="PR00237">
    <property type="entry name" value="GPCRRHODOPSN"/>
</dbReference>
<dbReference type="OrthoDB" id="5810838at2759"/>
<feature type="transmembrane region" description="Helical" evidence="6">
    <location>
        <begin position="116"/>
        <end position="133"/>
    </location>
</feature>
<sequence length="356" mass="40640">MVILQMRLGQWHYGIPVLDQGCDAADHDRRVGMVDWSWVLILELLSAIVGIVGNFLVIVVLFQRRRLSRSTDTLIGGLACADFLTSVFLVPIPWPAYIPKTWLGEVYCRLVFTQSLLWSSITASTYLLMSISVERYIALIFPLHFKRLITRRRVSIFIVIIWFLSVFSSVFVFIVYGVDDATNQCTEQYTFANAQTIIAYYWFCLRLAVPCLTMLVSQILIARNLSQQSRSFKDITHAGNKASSVHIVARNRVLKLMLTVIIIYIVCWTPNQIAYLGYNLGWVPQSYLNSSLHRMLTVLGFYNSCANPIIYVARYPEFRSALKDMFTCKSAKNAPLFDKMDMSKNISMSKADIDSV</sequence>
<evidence type="ECO:0000313" key="9">
    <source>
        <dbReference type="Proteomes" id="UP000007110"/>
    </source>
</evidence>
<dbReference type="InterPro" id="IPR000276">
    <property type="entry name" value="GPCR_Rhodpsn"/>
</dbReference>
<evidence type="ECO:0000256" key="3">
    <source>
        <dbReference type="ARBA" id="ARBA00022989"/>
    </source>
</evidence>
<dbReference type="PANTHER" id="PTHR45698:SF1">
    <property type="entry name" value="TRACE AMINE-ASSOCIATED RECEPTOR 13C-LIKE"/>
    <property type="match status" value="1"/>
</dbReference>
<dbReference type="OMA" id="ANFLICW"/>
<dbReference type="FunCoup" id="A0A7M7N1M2">
    <property type="interactions" value="801"/>
</dbReference>
<dbReference type="InterPro" id="IPR017452">
    <property type="entry name" value="GPCR_Rhodpsn_7TM"/>
</dbReference>
<proteinExistence type="inferred from homology"/>
<dbReference type="KEGG" id="spu:100891081"/>
<dbReference type="RefSeq" id="XP_030829908.1">
    <property type="nucleotide sequence ID" value="XM_030974048.1"/>
</dbReference>
<feature type="transmembrane region" description="Helical" evidence="6">
    <location>
        <begin position="198"/>
        <end position="221"/>
    </location>
</feature>
<feature type="transmembrane region" description="Helical" evidence="6">
    <location>
        <begin position="74"/>
        <end position="96"/>
    </location>
</feature>
<feature type="transmembrane region" description="Helical" evidence="6">
    <location>
        <begin position="36"/>
        <end position="62"/>
    </location>
</feature>
<dbReference type="GO" id="GO:0016020">
    <property type="term" value="C:membrane"/>
    <property type="evidence" value="ECO:0007669"/>
    <property type="project" value="UniProtKB-SubCell"/>
</dbReference>
<dbReference type="PROSITE" id="PS00237">
    <property type="entry name" value="G_PROTEIN_RECEP_F1_1"/>
    <property type="match status" value="1"/>
</dbReference>
<comment type="similarity">
    <text evidence="5">Belongs to the G-protein coupled receptor 1 family.</text>
</comment>
<evidence type="ECO:0000256" key="2">
    <source>
        <dbReference type="ARBA" id="ARBA00022692"/>
    </source>
</evidence>
<dbReference type="SUPFAM" id="SSF81321">
    <property type="entry name" value="Family A G protein-coupled receptor-like"/>
    <property type="match status" value="1"/>
</dbReference>